<dbReference type="SUPFAM" id="SSF102114">
    <property type="entry name" value="Radical SAM enzymes"/>
    <property type="match status" value="1"/>
</dbReference>
<evidence type="ECO:0000256" key="3">
    <source>
        <dbReference type="ARBA" id="ARBA00022485"/>
    </source>
</evidence>
<gene>
    <name evidence="12" type="primary">pflA</name>
    <name evidence="12" type="ORF">WKW82_37845</name>
</gene>
<evidence type="ECO:0000256" key="8">
    <source>
        <dbReference type="ARBA" id="ARBA00023004"/>
    </source>
</evidence>
<dbReference type="PROSITE" id="PS01087">
    <property type="entry name" value="RADICAL_ACTIVATING"/>
    <property type="match status" value="1"/>
</dbReference>
<dbReference type="EMBL" id="JBBKZT010000041">
    <property type="protein sequence ID" value="MEJ8852435.1"/>
    <property type="molecule type" value="Genomic_DNA"/>
</dbReference>
<dbReference type="InterPro" id="IPR034457">
    <property type="entry name" value="Organic_radical-activating"/>
</dbReference>
<dbReference type="InterPro" id="IPR001989">
    <property type="entry name" value="Radical_activat_CS"/>
</dbReference>
<keyword evidence="8 10" id="KW-0408">Iron</keyword>
<dbReference type="CDD" id="cd01335">
    <property type="entry name" value="Radical_SAM"/>
    <property type="match status" value="1"/>
</dbReference>
<evidence type="ECO:0000256" key="9">
    <source>
        <dbReference type="ARBA" id="ARBA00023014"/>
    </source>
</evidence>
<dbReference type="SFLD" id="SFLDG01066">
    <property type="entry name" value="organic_radical-activating_enz"/>
    <property type="match status" value="1"/>
</dbReference>
<dbReference type="Gene3D" id="3.20.20.70">
    <property type="entry name" value="Aldolase class I"/>
    <property type="match status" value="1"/>
</dbReference>
<reference evidence="12 13" key="1">
    <citation type="submission" date="2024-03" db="EMBL/GenBank/DDBJ databases">
        <title>Novel species of the genus Variovorax.</title>
        <authorList>
            <person name="Liu Q."/>
            <person name="Xin Y.-H."/>
        </authorList>
    </citation>
    <scope>NUCLEOTIDE SEQUENCE [LARGE SCALE GENOMIC DNA]</scope>
    <source>
        <strain evidence="12 13">KACC 18900</strain>
    </source>
</reference>
<dbReference type="InterPro" id="IPR013785">
    <property type="entry name" value="Aldolase_TIM"/>
</dbReference>
<keyword evidence="10" id="KW-0963">Cytoplasm</keyword>
<keyword evidence="4" id="KW-0313">Glucose metabolism</keyword>
<keyword evidence="13" id="KW-1185">Reference proteome</keyword>
<evidence type="ECO:0000256" key="1">
    <source>
        <dbReference type="ARBA" id="ARBA00002918"/>
    </source>
</evidence>
<keyword evidence="7 10" id="KW-0560">Oxidoreductase</keyword>
<evidence type="ECO:0000256" key="7">
    <source>
        <dbReference type="ARBA" id="ARBA00023002"/>
    </source>
</evidence>
<evidence type="ECO:0000256" key="10">
    <source>
        <dbReference type="RuleBase" id="RU362053"/>
    </source>
</evidence>
<keyword evidence="6 10" id="KW-0479">Metal-binding</keyword>
<keyword evidence="5 10" id="KW-0949">S-adenosyl-L-methionine</keyword>
<dbReference type="InterPro" id="IPR012838">
    <property type="entry name" value="PFL1_activating"/>
</dbReference>
<comment type="similarity">
    <text evidence="2 10">Belongs to the organic radical-activating enzymes family.</text>
</comment>
<evidence type="ECO:0000313" key="13">
    <source>
        <dbReference type="Proteomes" id="UP001385892"/>
    </source>
</evidence>
<name>A0ABU8WY16_9BURK</name>
<dbReference type="Pfam" id="PF04055">
    <property type="entry name" value="Radical_SAM"/>
    <property type="match status" value="1"/>
</dbReference>
<evidence type="ECO:0000256" key="4">
    <source>
        <dbReference type="ARBA" id="ARBA00022526"/>
    </source>
</evidence>
<keyword evidence="3 10" id="KW-0004">4Fe-4S</keyword>
<dbReference type="RefSeq" id="WP_340348382.1">
    <property type="nucleotide sequence ID" value="NZ_JBBKZT010000041.1"/>
</dbReference>
<dbReference type="GO" id="GO:0043365">
    <property type="term" value="F:[formate-C-acetyltransferase]-activating enzyme activity"/>
    <property type="evidence" value="ECO:0007669"/>
    <property type="project" value="UniProtKB-EC"/>
</dbReference>
<sequence length="249" mass="27969">MAQSLTGSRYELHVTRQGAAETKSQDYYKIHSGDMEEADDAGDDIVGHVHSWEVGSTVDGPGLRFVAFLTGCFLRCQYCHNPDTWHKHNGRPVTVARAMQEIKKYAQVLKISKGGITISGGEPMVQKAFAMQIFKRCKQLGLHTCIDTAGRLGERMTDEDLSYIDLHLLDIKSGDPVIYEQVTRQPLQPTLDYARRLSDLGRPMWVRYVLVPGLTDGFDNVEKVAEFCAGLKSIERVRGQFRSRGLTVY</sequence>
<comment type="function">
    <text evidence="1">Activation of pyruvate formate-lyase 1 under anaerobic conditions by generation of an organic free radical, using S-adenosylmethionine and reduced flavodoxin as cosubstrates to produce 5'-deoxy-adenosine.</text>
</comment>
<dbReference type="EC" id="1.97.1.4" evidence="10"/>
<keyword evidence="4" id="KW-0119">Carbohydrate metabolism</keyword>
<evidence type="ECO:0000256" key="6">
    <source>
        <dbReference type="ARBA" id="ARBA00022723"/>
    </source>
</evidence>
<evidence type="ECO:0000256" key="5">
    <source>
        <dbReference type="ARBA" id="ARBA00022691"/>
    </source>
</evidence>
<dbReference type="InterPro" id="IPR058240">
    <property type="entry name" value="rSAM_sf"/>
</dbReference>
<dbReference type="SFLD" id="SFLDS00029">
    <property type="entry name" value="Radical_SAM"/>
    <property type="match status" value="1"/>
</dbReference>
<comment type="function">
    <text evidence="10">Activation of pyruvate formate-lyase under anaerobic conditions by generation of an organic free radical, using S-adenosylmethionine and reduced flavodoxin as cosubstrates to produce 5'-deoxy-adenosine.</text>
</comment>
<dbReference type="Proteomes" id="UP001385892">
    <property type="component" value="Unassembled WGS sequence"/>
</dbReference>
<dbReference type="PANTHER" id="PTHR30352">
    <property type="entry name" value="PYRUVATE FORMATE-LYASE-ACTIVATING ENZYME"/>
    <property type="match status" value="1"/>
</dbReference>
<comment type="cofactor">
    <cofactor evidence="10">
        <name>[4Fe-4S] cluster</name>
        <dbReference type="ChEBI" id="CHEBI:49883"/>
    </cofactor>
    <text evidence="10">Binds 1 [4Fe-4S] cluster. The cluster is coordinated with 3 cysteines and an exchangeable S-adenosyl-L-methionine.</text>
</comment>
<accession>A0ABU8WY16</accession>
<evidence type="ECO:0000259" key="11">
    <source>
        <dbReference type="PROSITE" id="PS51918"/>
    </source>
</evidence>
<proteinExistence type="inferred from homology"/>
<dbReference type="NCBIfam" id="TIGR02493">
    <property type="entry name" value="PFLA"/>
    <property type="match status" value="1"/>
</dbReference>
<protein>
    <recommendedName>
        <fullName evidence="10">Pyruvate formate-lyase-activating enzyme</fullName>
        <ecNumber evidence="10">1.97.1.4</ecNumber>
    </recommendedName>
</protein>
<feature type="domain" description="Radical SAM core" evidence="11">
    <location>
        <begin position="58"/>
        <end position="249"/>
    </location>
</feature>
<comment type="subcellular location">
    <subcellularLocation>
        <location evidence="10">Cytoplasm</location>
    </subcellularLocation>
</comment>
<evidence type="ECO:0000256" key="2">
    <source>
        <dbReference type="ARBA" id="ARBA00009777"/>
    </source>
</evidence>
<dbReference type="InterPro" id="IPR007197">
    <property type="entry name" value="rSAM"/>
</dbReference>
<keyword evidence="9 10" id="KW-0411">Iron-sulfur</keyword>
<organism evidence="12 13">
    <name type="scientific">Variovorax rhizosphaerae</name>
    <dbReference type="NCBI Taxonomy" id="1836200"/>
    <lineage>
        <taxon>Bacteria</taxon>
        <taxon>Pseudomonadati</taxon>
        <taxon>Pseudomonadota</taxon>
        <taxon>Betaproteobacteria</taxon>
        <taxon>Burkholderiales</taxon>
        <taxon>Comamonadaceae</taxon>
        <taxon>Variovorax</taxon>
    </lineage>
</organism>
<comment type="catalytic activity">
    <reaction evidence="10">
        <text>glycyl-[formate C-acetyltransferase] + reduced [flavodoxin] + S-adenosyl-L-methionine = glycin-2-yl radical-[formate C-acetyltransferase] + semiquinone [flavodoxin] + 5'-deoxyadenosine + L-methionine + H(+)</text>
        <dbReference type="Rhea" id="RHEA:19225"/>
        <dbReference type="Rhea" id="RHEA-COMP:10622"/>
        <dbReference type="Rhea" id="RHEA-COMP:12190"/>
        <dbReference type="Rhea" id="RHEA-COMP:12191"/>
        <dbReference type="Rhea" id="RHEA-COMP:14480"/>
        <dbReference type="ChEBI" id="CHEBI:15378"/>
        <dbReference type="ChEBI" id="CHEBI:17319"/>
        <dbReference type="ChEBI" id="CHEBI:29947"/>
        <dbReference type="ChEBI" id="CHEBI:32722"/>
        <dbReference type="ChEBI" id="CHEBI:57618"/>
        <dbReference type="ChEBI" id="CHEBI:57844"/>
        <dbReference type="ChEBI" id="CHEBI:59789"/>
        <dbReference type="ChEBI" id="CHEBI:140311"/>
        <dbReference type="EC" id="1.97.1.4"/>
    </reaction>
</comment>
<comment type="caution">
    <text evidence="12">The sequence shown here is derived from an EMBL/GenBank/DDBJ whole genome shotgun (WGS) entry which is preliminary data.</text>
</comment>
<dbReference type="PANTHER" id="PTHR30352:SF5">
    <property type="entry name" value="PYRUVATE FORMATE-LYASE 1-ACTIVATING ENZYME"/>
    <property type="match status" value="1"/>
</dbReference>
<evidence type="ECO:0000313" key="12">
    <source>
        <dbReference type="EMBL" id="MEJ8852435.1"/>
    </source>
</evidence>
<keyword evidence="12" id="KW-0670">Pyruvate</keyword>
<dbReference type="PROSITE" id="PS51918">
    <property type="entry name" value="RADICAL_SAM"/>
    <property type="match status" value="1"/>
</dbReference>